<evidence type="ECO:0000313" key="2">
    <source>
        <dbReference type="Proteomes" id="UP000284277"/>
    </source>
</evidence>
<name>A0A419TC15_9FIRM</name>
<evidence type="ECO:0000313" key="1">
    <source>
        <dbReference type="EMBL" id="RKD34977.1"/>
    </source>
</evidence>
<sequence>MITVILFDFDGVLTIDKTGSESITKYISSNSNVPLDVVEACYYRYNQDLLCGKITHRDMWKSFCDEIGHALDYNILIDSFKNTKLDRDMITLVKELKHRYTIGMVTDNKVDRIETILEFNNLNKYFDVVSISARLHSGKEANYIFNDTLKKLNVLPEQCVFIDNTENNLVIPKQMGFRTLLFDDENRNFKIFKNQLQDMLK</sequence>
<dbReference type="InterPro" id="IPR006439">
    <property type="entry name" value="HAD-SF_hydro_IA"/>
</dbReference>
<dbReference type="Gene3D" id="3.40.50.1000">
    <property type="entry name" value="HAD superfamily/HAD-like"/>
    <property type="match status" value="1"/>
</dbReference>
<dbReference type="SFLD" id="SFLDG01129">
    <property type="entry name" value="C1.5:_HAD__Beta-PGM__Phosphata"/>
    <property type="match status" value="1"/>
</dbReference>
<dbReference type="InterPro" id="IPR036412">
    <property type="entry name" value="HAD-like_sf"/>
</dbReference>
<evidence type="ECO:0008006" key="3">
    <source>
        <dbReference type="Google" id="ProtNLM"/>
    </source>
</evidence>
<dbReference type="Pfam" id="PF00702">
    <property type="entry name" value="Hydrolase"/>
    <property type="match status" value="1"/>
</dbReference>
<organism evidence="1 2">
    <name type="scientific">Lacrimispora algidixylanolytica</name>
    <dbReference type="NCBI Taxonomy" id="94868"/>
    <lineage>
        <taxon>Bacteria</taxon>
        <taxon>Bacillati</taxon>
        <taxon>Bacillota</taxon>
        <taxon>Clostridia</taxon>
        <taxon>Lachnospirales</taxon>
        <taxon>Lachnospiraceae</taxon>
        <taxon>Lacrimispora</taxon>
    </lineage>
</organism>
<dbReference type="AlphaFoldDB" id="A0A419TC15"/>
<dbReference type="InterPro" id="IPR023214">
    <property type="entry name" value="HAD_sf"/>
</dbReference>
<accession>A0A419TC15</accession>
<dbReference type="SUPFAM" id="SSF56784">
    <property type="entry name" value="HAD-like"/>
    <property type="match status" value="1"/>
</dbReference>
<dbReference type="OrthoDB" id="9797415at2"/>
<comment type="caution">
    <text evidence="1">The sequence shown here is derived from an EMBL/GenBank/DDBJ whole genome shotgun (WGS) entry which is preliminary data.</text>
</comment>
<gene>
    <name evidence="1" type="ORF">BET01_01065</name>
</gene>
<dbReference type="Proteomes" id="UP000284277">
    <property type="component" value="Unassembled WGS sequence"/>
</dbReference>
<dbReference type="NCBIfam" id="TIGR01509">
    <property type="entry name" value="HAD-SF-IA-v3"/>
    <property type="match status" value="1"/>
</dbReference>
<dbReference type="PANTHER" id="PTHR43611:SF3">
    <property type="entry name" value="FLAVIN MONONUCLEOTIDE HYDROLASE 1, CHLOROPLATIC"/>
    <property type="match status" value="1"/>
</dbReference>
<dbReference type="RefSeq" id="WP_120194912.1">
    <property type="nucleotide sequence ID" value="NZ_MCIA01000001.1"/>
</dbReference>
<dbReference type="PANTHER" id="PTHR43611">
    <property type="entry name" value="ALPHA-D-GLUCOSE 1-PHOSPHATE PHOSPHATASE"/>
    <property type="match status" value="1"/>
</dbReference>
<reference evidence="1 2" key="1">
    <citation type="submission" date="2016-08" db="EMBL/GenBank/DDBJ databases">
        <title>A new outlook on sporulation: Clostridium algidixylanolyticum.</title>
        <authorList>
            <person name="Poppleton D.I."/>
            <person name="Gribaldo S."/>
        </authorList>
    </citation>
    <scope>NUCLEOTIDE SEQUENCE [LARGE SCALE GENOMIC DNA]</scope>
    <source>
        <strain evidence="1 2">SPL73</strain>
    </source>
</reference>
<protein>
    <recommendedName>
        <fullName evidence="3">Hydrolase</fullName>
    </recommendedName>
</protein>
<keyword evidence="2" id="KW-1185">Reference proteome</keyword>
<proteinExistence type="predicted"/>
<dbReference type="EMBL" id="MCIA01000001">
    <property type="protein sequence ID" value="RKD34977.1"/>
    <property type="molecule type" value="Genomic_DNA"/>
</dbReference>
<dbReference type="SFLD" id="SFLDS00003">
    <property type="entry name" value="Haloacid_Dehalogenase"/>
    <property type="match status" value="1"/>
</dbReference>